<feature type="transmembrane region" description="Helical" evidence="10">
    <location>
        <begin position="458"/>
        <end position="476"/>
    </location>
</feature>
<dbReference type="AlphaFoldDB" id="A0A9W7ZLX8"/>
<feature type="transmembrane region" description="Helical" evidence="10">
    <location>
        <begin position="825"/>
        <end position="846"/>
    </location>
</feature>
<sequence length="1278" mass="142955">MSDERPVNPTFSQTRFESKYNTSTNSDGPFSSSPDASTFKHRANIPQFDDSTEDSSTNRDSEVRKSTKENIVNVGQPLPDTDNGTVKLSKKVAKEAVTDNSPGVKFNSKKGKSNTRNIGQNPYSEADIEIISAKKMPNNGYNTTEPQTSNRPITLKRNKKVIIPGNDNNEQNDVKLHAPKAMKKKVNINALEAQAQGSDNPNAEKEEVKKKSTLPSKGTAVAAALASGAGASAATAAIVEQKNHKRFDEKDDDDWDDDSATEYTPALDTHPGTDKFIPIPRPDHEQNQERGLESMYRNTRNERMPEPELLPEQQQEGKVNMPEPSSNPQDKNLLYPRDSTQSKLATGSTSDGITLINHTNVMPRTESEEHTRENIPSYYSRTQTYNERLQNPSIYAQSIHTQTFLDPESRNMALHGGIVPPAEQPVSLKPSHLENIPGGIGDFKPARYLSLKAMISRAWMTFIAILISVFGVIMVLEGKGAKDMAEDAQYSLLNMCQAVESAVLSNPKPGNLPYESVIQAYQGILQNESDALSKSLQQQYTVAGTLIAEVVQYYTKAIEYNTKTMLNGGLQMAYSAIQSIANNVAQTNLNPPPGTIVVPVQWVQSINNMLSQIPNEQQVNSQLNPLVISPFNNLLNTISSTFTNNRIDLRSELNLPDTKGHSPENSDPDLDLCPSDFMEDSFEKLGEAVASIYYYGAGMLFLIALIFIVIELFMLSIARKQEKVRIKEEFGPRAIAYAEIDKVNPEAINAGLPGGGYNQYDPMANNRHQGLAVYQYSKEEKEEMLNDLYYMPQNPIANLFKKWMKVDHSGKGNAKMWFLRYIGHGPSLSAFIVGLLTLIVVIVQIFCLNKLQYPHTGPIVKELNQHVLDFQSSMPMAVSEASGQATSSPNSFTNQVADELNKAIDKIESSISQTITREVQSANQQISSGLDQIANQYSQTLNQLFSNSPIANTVPDLVTNTMGTTIQEIKAVLRQMESTVGDVNFSKVPPALLKAETLSISQTSLNSTFHKMRVIAVGTLKDEYDDTTNKNIDAISDPDAKYSGGEVGHLCNRYVDHSKRLIPLLVAFIILWILVLIMGIFGLFSKKSQARKFENEKGNKPRELQEKQDQQQHQQEQGQGSMYYNDAQNGELNDYYQHHDLERKHEFELLELQQQRLTQQQEQINHIQDQHHQTQYEHKDSHSINSKRSEEHLIGNDSIHGNGHQYQPNQDYTQDHLHENPRYSPGPNSEINGENYSYYHPETSEATKPQTNAQQQQQQHQPRQIQDSKDSDPNNILL</sequence>
<dbReference type="GO" id="GO:0043332">
    <property type="term" value="C:mating projection tip"/>
    <property type="evidence" value="ECO:0007669"/>
    <property type="project" value="UniProtKB-UniRule"/>
</dbReference>
<reference evidence="12" key="1">
    <citation type="submission" date="2022-07" db="EMBL/GenBank/DDBJ databases">
        <title>Phylogenomic reconstructions and comparative analyses of Kickxellomycotina fungi.</title>
        <authorList>
            <person name="Reynolds N.K."/>
            <person name="Stajich J.E."/>
            <person name="Barry K."/>
            <person name="Grigoriev I.V."/>
            <person name="Crous P."/>
            <person name="Smith M.E."/>
        </authorList>
    </citation>
    <scope>NUCLEOTIDE SEQUENCE</scope>
    <source>
        <strain evidence="12">NBRC 100468</strain>
    </source>
</reference>
<dbReference type="GO" id="GO:0012505">
    <property type="term" value="C:endomembrane system"/>
    <property type="evidence" value="ECO:0007669"/>
    <property type="project" value="UniProtKB-SubCell"/>
</dbReference>
<feature type="compositionally biased region" description="Basic and acidic residues" evidence="11">
    <location>
        <begin position="56"/>
        <end position="68"/>
    </location>
</feature>
<evidence type="ECO:0000256" key="10">
    <source>
        <dbReference type="RuleBase" id="RU366035"/>
    </source>
</evidence>
<keyword evidence="7 10" id="KW-1133">Transmembrane helix</keyword>
<dbReference type="PANTHER" id="PTHR31030:SF1">
    <property type="entry name" value="PLASMA MEMBRANE FUSION PROTEIN PRM1"/>
    <property type="match status" value="1"/>
</dbReference>
<dbReference type="GO" id="GO:0032220">
    <property type="term" value="P:plasma membrane fusion involved in cytogamy"/>
    <property type="evidence" value="ECO:0007669"/>
    <property type="project" value="TreeGrafter"/>
</dbReference>
<comment type="subcellular location">
    <subcellularLocation>
        <location evidence="3">Cell envelope</location>
    </subcellularLocation>
    <subcellularLocation>
        <location evidence="10">Cell membrane</location>
        <topology evidence="10">Multi-pass membrane protein</topology>
    </subcellularLocation>
    <subcellularLocation>
        <location evidence="2">Endomembrane system</location>
        <topology evidence="2">Multi-pass membrane protein</topology>
    </subcellularLocation>
</comment>
<evidence type="ECO:0000256" key="7">
    <source>
        <dbReference type="ARBA" id="ARBA00022989"/>
    </source>
</evidence>
<dbReference type="PANTHER" id="PTHR31030">
    <property type="entry name" value="PLASMA MEMBRANE FUSION PROTEIN PRM1"/>
    <property type="match status" value="1"/>
</dbReference>
<evidence type="ECO:0000256" key="2">
    <source>
        <dbReference type="ARBA" id="ARBA00004127"/>
    </source>
</evidence>
<dbReference type="Proteomes" id="UP001150538">
    <property type="component" value="Unassembled WGS sequence"/>
</dbReference>
<feature type="compositionally biased region" description="Basic and acidic residues" evidence="11">
    <location>
        <begin position="1094"/>
        <end position="1110"/>
    </location>
</feature>
<keyword evidence="13" id="KW-1185">Reference proteome</keyword>
<feature type="compositionally biased region" description="Polar residues" evidence="11">
    <location>
        <begin position="1226"/>
        <end position="1235"/>
    </location>
</feature>
<comment type="caution">
    <text evidence="12">The sequence shown here is derived from an EMBL/GenBank/DDBJ whole genome shotgun (WGS) entry which is preliminary data.</text>
</comment>
<comment type="function">
    <text evidence="1 10">Involved in cell fusion during mating by stabilizing the plasma membrane fusion event.</text>
</comment>
<name>A0A9W7ZLX8_9FUNG</name>
<feature type="compositionally biased region" description="Basic and acidic residues" evidence="11">
    <location>
        <begin position="1168"/>
        <end position="1194"/>
    </location>
</feature>
<evidence type="ECO:0000256" key="3">
    <source>
        <dbReference type="ARBA" id="ARBA00004196"/>
    </source>
</evidence>
<evidence type="ECO:0000256" key="8">
    <source>
        <dbReference type="ARBA" id="ARBA00023136"/>
    </source>
</evidence>
<gene>
    <name evidence="12" type="ORF">H4219_005948</name>
</gene>
<protein>
    <recommendedName>
        <fullName evidence="10">Plasma membrane fusion protein PRM1</fullName>
    </recommendedName>
</protein>
<evidence type="ECO:0000313" key="13">
    <source>
        <dbReference type="Proteomes" id="UP001150538"/>
    </source>
</evidence>
<dbReference type="EMBL" id="JANBPU010000451">
    <property type="protein sequence ID" value="KAJ1911417.1"/>
    <property type="molecule type" value="Genomic_DNA"/>
</dbReference>
<evidence type="ECO:0000256" key="9">
    <source>
        <dbReference type="ARBA" id="ARBA00023180"/>
    </source>
</evidence>
<feature type="transmembrane region" description="Helical" evidence="10">
    <location>
        <begin position="1061"/>
        <end position="1084"/>
    </location>
</feature>
<dbReference type="InterPro" id="IPR026777">
    <property type="entry name" value="PRM1"/>
</dbReference>
<proteinExistence type="inferred from homology"/>
<feature type="region of interest" description="Disordered" evidence="11">
    <location>
        <begin position="244"/>
        <end position="290"/>
    </location>
</feature>
<feature type="region of interest" description="Disordered" evidence="11">
    <location>
        <begin position="1"/>
        <end position="123"/>
    </location>
</feature>
<keyword evidence="9" id="KW-0325">Glycoprotein</keyword>
<feature type="region of interest" description="Disordered" evidence="11">
    <location>
        <begin position="1160"/>
        <end position="1278"/>
    </location>
</feature>
<comment type="similarity">
    <text evidence="4 10">Belongs to the PRM1 family.</text>
</comment>
<comment type="caution">
    <text evidence="10">Lacks conserved residue(s) required for the propagation of feature annotation.</text>
</comment>
<accession>A0A9W7ZLX8</accession>
<feature type="region of interest" description="Disordered" evidence="11">
    <location>
        <begin position="304"/>
        <end position="334"/>
    </location>
</feature>
<evidence type="ECO:0000256" key="11">
    <source>
        <dbReference type="SAM" id="MobiDB-lite"/>
    </source>
</evidence>
<evidence type="ECO:0000256" key="4">
    <source>
        <dbReference type="ARBA" id="ARBA00010780"/>
    </source>
</evidence>
<keyword evidence="6 10" id="KW-0184">Conjugation</keyword>
<feature type="transmembrane region" description="Helical" evidence="10">
    <location>
        <begin position="692"/>
        <end position="717"/>
    </location>
</feature>
<feature type="compositionally biased region" description="Low complexity" evidence="11">
    <location>
        <begin position="1250"/>
        <end position="1265"/>
    </location>
</feature>
<feature type="compositionally biased region" description="Polar residues" evidence="11">
    <location>
        <begin position="9"/>
        <end position="36"/>
    </location>
</feature>
<keyword evidence="8 10" id="KW-0472">Membrane</keyword>
<evidence type="ECO:0000256" key="1">
    <source>
        <dbReference type="ARBA" id="ARBA00002512"/>
    </source>
</evidence>
<feature type="compositionally biased region" description="Basic and acidic residues" evidence="11">
    <location>
        <begin position="281"/>
        <end position="290"/>
    </location>
</feature>
<evidence type="ECO:0000313" key="12">
    <source>
        <dbReference type="EMBL" id="KAJ1911417.1"/>
    </source>
</evidence>
<evidence type="ECO:0000256" key="5">
    <source>
        <dbReference type="ARBA" id="ARBA00022692"/>
    </source>
</evidence>
<dbReference type="OrthoDB" id="10248838at2759"/>
<organism evidence="12 13">
    <name type="scientific">Mycoemilia scoparia</name>
    <dbReference type="NCBI Taxonomy" id="417184"/>
    <lineage>
        <taxon>Eukaryota</taxon>
        <taxon>Fungi</taxon>
        <taxon>Fungi incertae sedis</taxon>
        <taxon>Zoopagomycota</taxon>
        <taxon>Kickxellomycotina</taxon>
        <taxon>Kickxellomycetes</taxon>
        <taxon>Kickxellales</taxon>
        <taxon>Kickxellaceae</taxon>
        <taxon>Mycoemilia</taxon>
    </lineage>
</organism>
<feature type="region of interest" description="Disordered" evidence="11">
    <location>
        <begin position="1094"/>
        <end position="1127"/>
    </location>
</feature>
<feature type="region of interest" description="Disordered" evidence="11">
    <location>
        <begin position="192"/>
        <end position="219"/>
    </location>
</feature>
<feature type="compositionally biased region" description="Polar residues" evidence="11">
    <location>
        <begin position="114"/>
        <end position="123"/>
    </location>
</feature>
<dbReference type="GO" id="GO:0005886">
    <property type="term" value="C:plasma membrane"/>
    <property type="evidence" value="ECO:0007669"/>
    <property type="project" value="UniProtKB-SubCell"/>
</dbReference>
<keyword evidence="5 10" id="KW-0812">Transmembrane</keyword>
<feature type="compositionally biased region" description="Acidic residues" evidence="11">
    <location>
        <begin position="250"/>
        <end position="260"/>
    </location>
</feature>
<keyword evidence="10" id="KW-1003">Cell membrane</keyword>
<evidence type="ECO:0000256" key="6">
    <source>
        <dbReference type="ARBA" id="ARBA00022971"/>
    </source>
</evidence>